<reference evidence="1 2" key="1">
    <citation type="submission" date="2024-09" db="EMBL/GenBank/DDBJ databases">
        <title>Chromosome-scale assembly of Riccia fluitans.</title>
        <authorList>
            <person name="Paukszto L."/>
            <person name="Sawicki J."/>
            <person name="Karawczyk K."/>
            <person name="Piernik-Szablinska J."/>
            <person name="Szczecinska M."/>
            <person name="Mazdziarz M."/>
        </authorList>
    </citation>
    <scope>NUCLEOTIDE SEQUENCE [LARGE SCALE GENOMIC DNA]</scope>
    <source>
        <strain evidence="1">Rf_01</strain>
        <tissue evidence="1">Aerial parts of the thallus</tissue>
    </source>
</reference>
<keyword evidence="2" id="KW-1185">Reference proteome</keyword>
<organism evidence="1 2">
    <name type="scientific">Riccia fluitans</name>
    <dbReference type="NCBI Taxonomy" id="41844"/>
    <lineage>
        <taxon>Eukaryota</taxon>
        <taxon>Viridiplantae</taxon>
        <taxon>Streptophyta</taxon>
        <taxon>Embryophyta</taxon>
        <taxon>Marchantiophyta</taxon>
        <taxon>Marchantiopsida</taxon>
        <taxon>Marchantiidae</taxon>
        <taxon>Marchantiales</taxon>
        <taxon>Ricciaceae</taxon>
        <taxon>Riccia</taxon>
    </lineage>
</organism>
<evidence type="ECO:0000313" key="1">
    <source>
        <dbReference type="EMBL" id="KAL2629930.1"/>
    </source>
</evidence>
<protein>
    <submittedName>
        <fullName evidence="1">Uncharacterized protein</fullName>
    </submittedName>
</protein>
<gene>
    <name evidence="1" type="ORF">R1flu_014616</name>
</gene>
<dbReference type="EMBL" id="JBHFFA010000004">
    <property type="protein sequence ID" value="KAL2629930.1"/>
    <property type="molecule type" value="Genomic_DNA"/>
</dbReference>
<evidence type="ECO:0000313" key="2">
    <source>
        <dbReference type="Proteomes" id="UP001605036"/>
    </source>
</evidence>
<name>A0ABD1YGY3_9MARC</name>
<proteinExistence type="predicted"/>
<dbReference type="Proteomes" id="UP001605036">
    <property type="component" value="Unassembled WGS sequence"/>
</dbReference>
<accession>A0ABD1YGY3</accession>
<dbReference type="AlphaFoldDB" id="A0ABD1YGY3"/>
<sequence>MRELLIDGLSSAASDLGYTYRDSVIKSHCQELLLRLELNLTDSEITLEAVKWAISELQCIEDDQWSDDGGGSSSSGPRINLARWRIMLIEAGGRMDETEPNFGSQSTRARVGKFVFSTALKEAVMSAAGGGAGRRMAELIDARLELPDCVHLTKLISHCLLVSMDQTPTTVVRASIGSSVETSDWMWLHRFLVRTIIWDNSYTVLDWLVGYMTASRVS</sequence>
<comment type="caution">
    <text evidence="1">The sequence shown here is derived from an EMBL/GenBank/DDBJ whole genome shotgun (WGS) entry which is preliminary data.</text>
</comment>